<dbReference type="Pfam" id="PF00589">
    <property type="entry name" value="Phage_integrase"/>
    <property type="match status" value="1"/>
</dbReference>
<dbReference type="Pfam" id="PF13102">
    <property type="entry name" value="Phage_int_SAM_5"/>
    <property type="match status" value="1"/>
</dbReference>
<dbReference type="CDD" id="cd00397">
    <property type="entry name" value="DNA_BRE_C"/>
    <property type="match status" value="1"/>
</dbReference>
<evidence type="ECO:0000256" key="5">
    <source>
        <dbReference type="PROSITE-ProRule" id="PRU01248"/>
    </source>
</evidence>
<accession>A0A517QH95</accession>
<dbReference type="GO" id="GO:0015074">
    <property type="term" value="P:DNA integration"/>
    <property type="evidence" value="ECO:0007669"/>
    <property type="project" value="UniProtKB-KW"/>
</dbReference>
<dbReference type="GO" id="GO:0006310">
    <property type="term" value="P:DNA recombination"/>
    <property type="evidence" value="ECO:0007669"/>
    <property type="project" value="UniProtKB-KW"/>
</dbReference>
<gene>
    <name evidence="8" type="ORF">Mal48_01750</name>
    <name evidence="9" type="ORF">Mal48_02190</name>
</gene>
<evidence type="ECO:0000259" key="6">
    <source>
        <dbReference type="PROSITE" id="PS51898"/>
    </source>
</evidence>
<dbReference type="Gene3D" id="1.10.443.10">
    <property type="entry name" value="Intergrase catalytic core"/>
    <property type="match status" value="1"/>
</dbReference>
<dbReference type="OrthoDB" id="266605at2"/>
<dbReference type="PROSITE" id="PS51898">
    <property type="entry name" value="TYR_RECOMBINASE"/>
    <property type="match status" value="1"/>
</dbReference>
<dbReference type="PROSITE" id="PS51900">
    <property type="entry name" value="CB"/>
    <property type="match status" value="1"/>
</dbReference>
<sequence>MARSTELRVTVSKRGDRGKFILRHISGGRVKQTRTIEAAHRPEAERMAARWEAELFEGVYRPANKTTWKELRASYFSLHLSTLSKATAAKARATCNSFEQSQRPGFLSSITGRDVLEWQAFLRSQGRTENTVKSHSRHLKAFFRWAVSSGFVSEMPDVPMPKRATAQKMKGRPITEEEKDRYRHAAAEIVGEARAASWQHLIDGLWFSGLRLGEACRLTWHESPFCVDLLNYERPMFSIEAEAEKGFRNRLLPMSPEFSEFLGDPKPAGYVFNPAGKKGQRPAFDWIGKQLVKIGRASEVETQPGQFVKPHDLRRSFGFRWSRHVMPAVLKEIMRHDSIETTLSYYVGANAEDTARTMWRVHESAK</sequence>
<proteinExistence type="inferred from homology"/>
<feature type="domain" description="Tyr recombinase" evidence="6">
    <location>
        <begin position="169"/>
        <end position="360"/>
    </location>
</feature>
<organism evidence="9 10">
    <name type="scientific">Thalassoglobus polymorphus</name>
    <dbReference type="NCBI Taxonomy" id="2527994"/>
    <lineage>
        <taxon>Bacteria</taxon>
        <taxon>Pseudomonadati</taxon>
        <taxon>Planctomycetota</taxon>
        <taxon>Planctomycetia</taxon>
        <taxon>Planctomycetales</taxon>
        <taxon>Planctomycetaceae</taxon>
        <taxon>Thalassoglobus</taxon>
    </lineage>
</organism>
<evidence type="ECO:0000313" key="10">
    <source>
        <dbReference type="Proteomes" id="UP000315724"/>
    </source>
</evidence>
<name>A0A517QH95_9PLAN</name>
<reference evidence="9 10" key="1">
    <citation type="submission" date="2019-02" db="EMBL/GenBank/DDBJ databases">
        <title>Deep-cultivation of Planctomycetes and their phenomic and genomic characterization uncovers novel biology.</title>
        <authorList>
            <person name="Wiegand S."/>
            <person name="Jogler M."/>
            <person name="Boedeker C."/>
            <person name="Pinto D."/>
            <person name="Vollmers J."/>
            <person name="Rivas-Marin E."/>
            <person name="Kohn T."/>
            <person name="Peeters S.H."/>
            <person name="Heuer A."/>
            <person name="Rast P."/>
            <person name="Oberbeckmann S."/>
            <person name="Bunk B."/>
            <person name="Jeske O."/>
            <person name="Meyerdierks A."/>
            <person name="Storesund J.E."/>
            <person name="Kallscheuer N."/>
            <person name="Luecker S."/>
            <person name="Lage O.M."/>
            <person name="Pohl T."/>
            <person name="Merkel B.J."/>
            <person name="Hornburger P."/>
            <person name="Mueller R.-W."/>
            <person name="Bruemmer F."/>
            <person name="Labrenz M."/>
            <person name="Spormann A.M."/>
            <person name="Op den Camp H."/>
            <person name="Overmann J."/>
            <person name="Amann R."/>
            <person name="Jetten M.S.M."/>
            <person name="Mascher T."/>
            <person name="Medema M.H."/>
            <person name="Devos D.P."/>
            <person name="Kaster A.-K."/>
            <person name="Ovreas L."/>
            <person name="Rohde M."/>
            <person name="Galperin M.Y."/>
            <person name="Jogler C."/>
        </authorList>
    </citation>
    <scope>NUCLEOTIDE SEQUENCE [LARGE SCALE GENOMIC DNA]</scope>
    <source>
        <strain evidence="9 10">Mal48</strain>
    </source>
</reference>
<evidence type="ECO:0000313" key="9">
    <source>
        <dbReference type="EMBL" id="QDT30990.1"/>
    </source>
</evidence>
<dbReference type="InterPro" id="IPR002104">
    <property type="entry name" value="Integrase_catalytic"/>
</dbReference>
<dbReference type="KEGG" id="tpol:Mal48_01750"/>
<evidence type="ECO:0000256" key="2">
    <source>
        <dbReference type="ARBA" id="ARBA00022908"/>
    </source>
</evidence>
<dbReference type="PANTHER" id="PTHR30349">
    <property type="entry name" value="PHAGE INTEGRASE-RELATED"/>
    <property type="match status" value="1"/>
</dbReference>
<feature type="domain" description="Core-binding (CB)" evidence="7">
    <location>
        <begin position="66"/>
        <end position="147"/>
    </location>
</feature>
<comment type="similarity">
    <text evidence="1">Belongs to the 'phage' integrase family.</text>
</comment>
<evidence type="ECO:0000313" key="8">
    <source>
        <dbReference type="EMBL" id="QDT30946.1"/>
    </source>
</evidence>
<evidence type="ECO:0000256" key="4">
    <source>
        <dbReference type="ARBA" id="ARBA00023172"/>
    </source>
</evidence>
<keyword evidence="3 5" id="KW-0238">DNA-binding</keyword>
<dbReference type="InterPro" id="IPR011010">
    <property type="entry name" value="DNA_brk_join_enz"/>
</dbReference>
<dbReference type="InterPro" id="IPR025269">
    <property type="entry name" value="SAM-like_dom"/>
</dbReference>
<dbReference type="InterPro" id="IPR044068">
    <property type="entry name" value="CB"/>
</dbReference>
<keyword evidence="10" id="KW-1185">Reference proteome</keyword>
<dbReference type="KEGG" id="tpol:Mal48_02190"/>
<protein>
    <submittedName>
        <fullName evidence="9">Site-specific tyrosine recombinase XerC</fullName>
    </submittedName>
</protein>
<dbReference type="GO" id="GO:0003677">
    <property type="term" value="F:DNA binding"/>
    <property type="evidence" value="ECO:0007669"/>
    <property type="project" value="UniProtKB-UniRule"/>
</dbReference>
<dbReference type="Gene3D" id="1.10.150.130">
    <property type="match status" value="1"/>
</dbReference>
<dbReference type="AlphaFoldDB" id="A0A517QH95"/>
<dbReference type="EMBL" id="CP036267">
    <property type="protein sequence ID" value="QDT30990.1"/>
    <property type="molecule type" value="Genomic_DNA"/>
</dbReference>
<evidence type="ECO:0000256" key="1">
    <source>
        <dbReference type="ARBA" id="ARBA00008857"/>
    </source>
</evidence>
<evidence type="ECO:0000256" key="3">
    <source>
        <dbReference type="ARBA" id="ARBA00023125"/>
    </source>
</evidence>
<evidence type="ECO:0000259" key="7">
    <source>
        <dbReference type="PROSITE" id="PS51900"/>
    </source>
</evidence>
<dbReference type="InterPro" id="IPR010998">
    <property type="entry name" value="Integrase_recombinase_N"/>
</dbReference>
<dbReference type="SUPFAM" id="SSF56349">
    <property type="entry name" value="DNA breaking-rejoining enzymes"/>
    <property type="match status" value="1"/>
</dbReference>
<dbReference type="PANTHER" id="PTHR30349:SF41">
    <property type="entry name" value="INTEGRASE_RECOMBINASE PROTEIN MJ0367-RELATED"/>
    <property type="match status" value="1"/>
</dbReference>
<dbReference type="Proteomes" id="UP000315724">
    <property type="component" value="Chromosome"/>
</dbReference>
<dbReference type="InterPro" id="IPR050090">
    <property type="entry name" value="Tyrosine_recombinase_XerCD"/>
</dbReference>
<keyword evidence="2" id="KW-0229">DNA integration</keyword>
<dbReference type="InterPro" id="IPR013762">
    <property type="entry name" value="Integrase-like_cat_sf"/>
</dbReference>
<dbReference type="EMBL" id="CP036267">
    <property type="protein sequence ID" value="QDT30946.1"/>
    <property type="molecule type" value="Genomic_DNA"/>
</dbReference>
<keyword evidence="4" id="KW-0233">DNA recombination</keyword>